<dbReference type="KEGG" id="pez:HWQ56_11935"/>
<evidence type="ECO:0000313" key="2">
    <source>
        <dbReference type="EMBL" id="QKZ04453.1"/>
    </source>
</evidence>
<proteinExistence type="predicted"/>
<dbReference type="SUPFAM" id="SSF54593">
    <property type="entry name" value="Glyoxalase/Bleomycin resistance protein/Dihydroxybiphenyl dioxygenase"/>
    <property type="match status" value="1"/>
</dbReference>
<dbReference type="AlphaFoldDB" id="A0A7D5D758"/>
<dbReference type="PANTHER" id="PTHR33990">
    <property type="entry name" value="PROTEIN YJDN-RELATED"/>
    <property type="match status" value="1"/>
</dbReference>
<organism evidence="2 3">
    <name type="scientific">Pseudomonas eucalypticola</name>
    <dbReference type="NCBI Taxonomy" id="2599595"/>
    <lineage>
        <taxon>Bacteria</taxon>
        <taxon>Pseudomonadati</taxon>
        <taxon>Pseudomonadota</taxon>
        <taxon>Gammaproteobacteria</taxon>
        <taxon>Pseudomonadales</taxon>
        <taxon>Pseudomonadaceae</taxon>
        <taxon>Pseudomonas</taxon>
    </lineage>
</organism>
<keyword evidence="3" id="KW-1185">Reference proteome</keyword>
<evidence type="ECO:0000313" key="3">
    <source>
        <dbReference type="Proteomes" id="UP000509568"/>
    </source>
</evidence>
<gene>
    <name evidence="2" type="primary">yjdN</name>
    <name evidence="2" type="ORF">HWQ56_11935</name>
</gene>
<dbReference type="InterPro" id="IPR004360">
    <property type="entry name" value="Glyas_Fos-R_dOase_dom"/>
</dbReference>
<dbReference type="Proteomes" id="UP000509568">
    <property type="component" value="Chromosome"/>
</dbReference>
<dbReference type="RefSeq" id="WP_176570611.1">
    <property type="nucleotide sequence ID" value="NZ_CP056030.1"/>
</dbReference>
<evidence type="ECO:0000259" key="1">
    <source>
        <dbReference type="Pfam" id="PF00903"/>
    </source>
</evidence>
<protein>
    <submittedName>
        <fullName evidence="2">VOC family metalloprotein YjdN</fullName>
    </submittedName>
</protein>
<feature type="domain" description="Glyoxalase/fosfomycin resistance/dioxygenase" evidence="1">
    <location>
        <begin position="9"/>
        <end position="133"/>
    </location>
</feature>
<dbReference type="Pfam" id="PF00903">
    <property type="entry name" value="Glyoxalase"/>
    <property type="match status" value="1"/>
</dbReference>
<dbReference type="CDD" id="cd06588">
    <property type="entry name" value="PhnB_like"/>
    <property type="match status" value="1"/>
</dbReference>
<dbReference type="PANTHER" id="PTHR33990:SF1">
    <property type="entry name" value="PROTEIN YJDN"/>
    <property type="match status" value="1"/>
</dbReference>
<accession>A0A7D5D758</accession>
<dbReference type="EMBL" id="CP056030">
    <property type="protein sequence ID" value="QKZ04453.1"/>
    <property type="molecule type" value="Genomic_DNA"/>
</dbReference>
<name>A0A7D5D758_9PSED</name>
<dbReference type="NCBIfam" id="NF007537">
    <property type="entry name" value="PRK10148.1"/>
    <property type="match status" value="1"/>
</dbReference>
<dbReference type="InterPro" id="IPR028973">
    <property type="entry name" value="PhnB-like"/>
</dbReference>
<dbReference type="Gene3D" id="3.10.180.10">
    <property type="entry name" value="2,3-Dihydroxybiphenyl 1,2-Dioxygenase, domain 1"/>
    <property type="match status" value="1"/>
</dbReference>
<reference evidence="2 3" key="1">
    <citation type="submission" date="2020-06" db="EMBL/GenBank/DDBJ databases">
        <title>Pseudomonas eucalypticola sp. nov., an endophyte of Eucalyptus dunnii leaves with biocontrol ability of eucalyptus leaf blight.</title>
        <authorList>
            <person name="Liu Y."/>
            <person name="Song Z."/>
            <person name="Zeng H."/>
            <person name="Lu M."/>
            <person name="Wang X."/>
            <person name="Lian X."/>
            <person name="Zhang Q."/>
        </authorList>
    </citation>
    <scope>NUCLEOTIDE SEQUENCE [LARGE SCALE GENOMIC DNA]</scope>
    <source>
        <strain evidence="2 3">NP-1</strain>
    </source>
</reference>
<dbReference type="InterPro" id="IPR029068">
    <property type="entry name" value="Glyas_Bleomycin-R_OHBP_Dase"/>
</dbReference>
<sequence>MNVQPYLFLAGTCQQAMDFYCAVLGATVQFKMTYAEAPEPSSGSECPAAPPDAIMHANLLIGGTQLMMSDDPSADQKPHAGYALSIATDDLAKGKAWFDGLSEGGTVRMPWGETFWAQGFGMLTDRFGVPWMVNVEKKSASA</sequence>